<feature type="domain" description="TadE-like" evidence="2">
    <location>
        <begin position="30"/>
        <end position="71"/>
    </location>
</feature>
<dbReference type="RefSeq" id="WP_371754811.1">
    <property type="nucleotide sequence ID" value="NZ_JAYJLD010000021.1"/>
</dbReference>
<dbReference type="Pfam" id="PF07811">
    <property type="entry name" value="TadE"/>
    <property type="match status" value="1"/>
</dbReference>
<feature type="transmembrane region" description="Helical" evidence="1">
    <location>
        <begin position="38"/>
        <end position="58"/>
    </location>
</feature>
<name>A0ABU5ZJJ4_9BACL</name>
<gene>
    <name evidence="3" type="ORF">VF724_13535</name>
</gene>
<keyword evidence="1" id="KW-0472">Membrane</keyword>
<comment type="caution">
    <text evidence="3">The sequence shown here is derived from an EMBL/GenBank/DDBJ whole genome shotgun (WGS) entry which is preliminary data.</text>
</comment>
<keyword evidence="1" id="KW-1133">Transmembrane helix</keyword>
<evidence type="ECO:0000256" key="1">
    <source>
        <dbReference type="SAM" id="Phobius"/>
    </source>
</evidence>
<dbReference type="InterPro" id="IPR012495">
    <property type="entry name" value="TadE-like_dom"/>
</dbReference>
<dbReference type="EMBL" id="JAYJLD010000021">
    <property type="protein sequence ID" value="MEB3102688.1"/>
    <property type="molecule type" value="Genomic_DNA"/>
</dbReference>
<evidence type="ECO:0000313" key="4">
    <source>
        <dbReference type="Proteomes" id="UP001310386"/>
    </source>
</evidence>
<keyword evidence="1" id="KW-0812">Transmembrane</keyword>
<protein>
    <submittedName>
        <fullName evidence="3">TadE family protein</fullName>
    </submittedName>
</protein>
<keyword evidence="4" id="KW-1185">Reference proteome</keyword>
<reference evidence="3" key="1">
    <citation type="submission" date="2023-12" db="EMBL/GenBank/DDBJ databases">
        <title>Fervidustalea candida gen. nov., sp. nov., a novel member of the family Paenibacillaceae isolated from a geothermal area.</title>
        <authorList>
            <person name="Li W.-J."/>
            <person name="Jiao J.-Y."/>
            <person name="Chen Y."/>
        </authorList>
    </citation>
    <scope>NUCLEOTIDE SEQUENCE</scope>
    <source>
        <strain evidence="3">SYSU GA230002</strain>
    </source>
</reference>
<organism evidence="3 4">
    <name type="scientific">Ferviditalea candida</name>
    <dbReference type="NCBI Taxonomy" id="3108399"/>
    <lineage>
        <taxon>Bacteria</taxon>
        <taxon>Bacillati</taxon>
        <taxon>Bacillota</taxon>
        <taxon>Bacilli</taxon>
        <taxon>Bacillales</taxon>
        <taxon>Paenibacillaceae</taxon>
        <taxon>Ferviditalea</taxon>
    </lineage>
</organism>
<sequence length="360" mass="40769">MIRLTSFRRRIHELLNFPKTCKPFICSQSGSLTIESSLVFPVIFLITAGIIFFGIYVYQHVSLYSAASSAAERTAYTWDNSYKNPVTGDFYPGQQDGLYWHWLQDGAWDWLRLFAGNRIHSVQLDSGSDAERQDGNLIRKKLLHTKRLIPSGISGEAEYDNSLVERHVTVRLSSPFHVPSVLQWLIGWKEISAESAASVTEPAEFIRIADLLRENARKFLDEAGIENIREAYGKFGDLQGTAASEASLAFESHAQAKAYLQKLVYGRQSTRTTDEVGTWRLIDALDANMIAHQAYIGYKDSTKDLRDQLQKDAELLRNSKLNGVVWHFFKRKSDGSIGPSEKLRKQLEQNGIIVVIHELN</sequence>
<proteinExistence type="predicted"/>
<evidence type="ECO:0000313" key="3">
    <source>
        <dbReference type="EMBL" id="MEB3102688.1"/>
    </source>
</evidence>
<evidence type="ECO:0000259" key="2">
    <source>
        <dbReference type="Pfam" id="PF07811"/>
    </source>
</evidence>
<accession>A0ABU5ZJJ4</accession>
<dbReference type="Proteomes" id="UP001310386">
    <property type="component" value="Unassembled WGS sequence"/>
</dbReference>